<keyword evidence="1" id="KW-0813">Transport</keyword>
<gene>
    <name evidence="1" type="ORF">BpHYR1_025439</name>
</gene>
<comment type="caution">
    <text evidence="1">The sequence shown here is derived from an EMBL/GenBank/DDBJ whole genome shotgun (WGS) entry which is preliminary data.</text>
</comment>
<keyword evidence="1" id="KW-0406">Ion transport</keyword>
<organism evidence="1 2">
    <name type="scientific">Brachionus plicatilis</name>
    <name type="common">Marine rotifer</name>
    <name type="synonym">Brachionus muelleri</name>
    <dbReference type="NCBI Taxonomy" id="10195"/>
    <lineage>
        <taxon>Eukaryota</taxon>
        <taxon>Metazoa</taxon>
        <taxon>Spiralia</taxon>
        <taxon>Gnathifera</taxon>
        <taxon>Rotifera</taxon>
        <taxon>Eurotatoria</taxon>
        <taxon>Monogononta</taxon>
        <taxon>Pseudotrocha</taxon>
        <taxon>Ploima</taxon>
        <taxon>Brachionidae</taxon>
        <taxon>Brachionus</taxon>
    </lineage>
</organism>
<keyword evidence="1" id="KW-0407">Ion channel</keyword>
<dbReference type="Proteomes" id="UP000276133">
    <property type="component" value="Unassembled WGS sequence"/>
</dbReference>
<evidence type="ECO:0000313" key="1">
    <source>
        <dbReference type="EMBL" id="RMZ96443.1"/>
    </source>
</evidence>
<dbReference type="STRING" id="10195.A0A3M7PBP8"/>
<dbReference type="OrthoDB" id="10035564at2759"/>
<keyword evidence="2" id="KW-1185">Reference proteome</keyword>
<accession>A0A3M7PBP8</accession>
<dbReference type="AlphaFoldDB" id="A0A3M7PBP8"/>
<sequence>MSQPFACGTAFAISVLDCIMSTAYFNDNALTLIRTLITGGTTPE</sequence>
<name>A0A3M7PBP8_BRAPC</name>
<dbReference type="GO" id="GO:0034220">
    <property type="term" value="P:monoatomic ion transmembrane transport"/>
    <property type="evidence" value="ECO:0007669"/>
    <property type="project" value="UniProtKB-KW"/>
</dbReference>
<feature type="non-terminal residue" evidence="1">
    <location>
        <position position="44"/>
    </location>
</feature>
<evidence type="ECO:0000313" key="2">
    <source>
        <dbReference type="Proteomes" id="UP000276133"/>
    </source>
</evidence>
<protein>
    <submittedName>
        <fullName evidence="1">Calcium-activated potassium channel slowpoke-like</fullName>
    </submittedName>
</protein>
<reference evidence="1 2" key="1">
    <citation type="journal article" date="2018" name="Sci. Rep.">
        <title>Genomic signatures of local adaptation to the degree of environmental predictability in rotifers.</title>
        <authorList>
            <person name="Franch-Gras L."/>
            <person name="Hahn C."/>
            <person name="Garcia-Roger E.M."/>
            <person name="Carmona M.J."/>
            <person name="Serra M."/>
            <person name="Gomez A."/>
        </authorList>
    </citation>
    <scope>NUCLEOTIDE SEQUENCE [LARGE SCALE GENOMIC DNA]</scope>
    <source>
        <strain evidence="1">HYR1</strain>
    </source>
</reference>
<dbReference type="EMBL" id="REGN01012191">
    <property type="protein sequence ID" value="RMZ96443.1"/>
    <property type="molecule type" value="Genomic_DNA"/>
</dbReference>
<proteinExistence type="predicted"/>